<evidence type="ECO:0000256" key="3">
    <source>
        <dbReference type="ARBA" id="ARBA00022771"/>
    </source>
</evidence>
<dbReference type="PANTHER" id="PTHR46481">
    <property type="entry name" value="ZINC FINGER BED DOMAIN-CONTAINING PROTEIN 4"/>
    <property type="match status" value="1"/>
</dbReference>
<evidence type="ECO:0000256" key="1">
    <source>
        <dbReference type="ARBA" id="ARBA00004123"/>
    </source>
</evidence>
<sequence length="562" mass="64607">MIRSRCSVPDARDFKCALRMVCLSQFEGKINNSSYAHADTDHLVKYCDSLNSSVSNEDQEDQTDDNHLEISGFSYDESLISDHVKEALYNFLGSLLHKIKKNKKTCDECYNTLIIKDHEEYLGVGTFTRLREYKSNNLCYVNGQIFNYMIECEFAFRSHEELMKNEHIISQSSTIIQNSALRITYVVSILGITNTFPFVEVSFSHHYFTIIMSHTRKRSEIWNHFSESSPNKVKCLYCKDVISTTAITTDNAANIVKASKLCNWRHIPCFAHTINLAVQKSVTVEPISVIIAKVKSIVEYFKRSSSALTRLQDIQEQMNLPKIKLKQDVITRWNSTYDMLVRIFTIREAVIATLALVNRDLNVLSEEDWLEVKQAIEILHIFNEVTIEISSEKTVSVSKIPVFVHTMHRHISSEKFPDQDLKPACSSMIVVLRKELTERFDGYEDMEIIAQATLLDPRFKKFGFYSTDKYKKTLEHLRNRLKFSVSQPVNPVVFAPQSQHTVHSVSSSSNPSSLWAEFDLGVQENIRQQDPRAAVVLEIDRYIKEPLIPRTEDPLKCDISAL</sequence>
<evidence type="ECO:0000256" key="7">
    <source>
        <dbReference type="ARBA" id="ARBA00023242"/>
    </source>
</evidence>
<evidence type="ECO:0000256" key="2">
    <source>
        <dbReference type="ARBA" id="ARBA00022723"/>
    </source>
</evidence>
<evidence type="ECO:0000256" key="6">
    <source>
        <dbReference type="ARBA" id="ARBA00023163"/>
    </source>
</evidence>
<protein>
    <recommendedName>
        <fullName evidence="9">BED-type domain-containing protein</fullName>
    </recommendedName>
</protein>
<keyword evidence="4" id="KW-0862">Zinc</keyword>
<keyword evidence="5" id="KW-0805">Transcription regulation</keyword>
<evidence type="ECO:0000313" key="10">
    <source>
        <dbReference type="EMBL" id="KAH0814975.1"/>
    </source>
</evidence>
<gene>
    <name evidence="10" type="ORF">GEV33_007817</name>
</gene>
<dbReference type="SUPFAM" id="SSF53098">
    <property type="entry name" value="Ribonuclease H-like"/>
    <property type="match status" value="1"/>
</dbReference>
<accession>A0A8J6HA66</accession>
<dbReference type="InterPro" id="IPR003656">
    <property type="entry name" value="Znf_BED"/>
</dbReference>
<dbReference type="GO" id="GO:0005634">
    <property type="term" value="C:nucleus"/>
    <property type="evidence" value="ECO:0007669"/>
    <property type="project" value="UniProtKB-SubCell"/>
</dbReference>
<comment type="caution">
    <text evidence="10">The sequence shown here is derived from an EMBL/GenBank/DDBJ whole genome shotgun (WGS) entry which is preliminary data.</text>
</comment>
<evidence type="ECO:0000256" key="8">
    <source>
        <dbReference type="PROSITE-ProRule" id="PRU00027"/>
    </source>
</evidence>
<keyword evidence="11" id="KW-1185">Reference proteome</keyword>
<proteinExistence type="predicted"/>
<dbReference type="InterPro" id="IPR052035">
    <property type="entry name" value="ZnF_BED_domain_contain"/>
</dbReference>
<keyword evidence="2" id="KW-0479">Metal-binding</keyword>
<organism evidence="10 11">
    <name type="scientific">Tenebrio molitor</name>
    <name type="common">Yellow mealworm beetle</name>
    <dbReference type="NCBI Taxonomy" id="7067"/>
    <lineage>
        <taxon>Eukaryota</taxon>
        <taxon>Metazoa</taxon>
        <taxon>Ecdysozoa</taxon>
        <taxon>Arthropoda</taxon>
        <taxon>Hexapoda</taxon>
        <taxon>Insecta</taxon>
        <taxon>Pterygota</taxon>
        <taxon>Neoptera</taxon>
        <taxon>Endopterygota</taxon>
        <taxon>Coleoptera</taxon>
        <taxon>Polyphaga</taxon>
        <taxon>Cucujiformia</taxon>
        <taxon>Tenebrionidae</taxon>
        <taxon>Tenebrio</taxon>
    </lineage>
</organism>
<dbReference type="EMBL" id="JABDTM020023698">
    <property type="protein sequence ID" value="KAH0814975.1"/>
    <property type="molecule type" value="Genomic_DNA"/>
</dbReference>
<dbReference type="AlphaFoldDB" id="A0A8J6HA66"/>
<reference evidence="10" key="2">
    <citation type="submission" date="2021-08" db="EMBL/GenBank/DDBJ databases">
        <authorList>
            <person name="Eriksson T."/>
        </authorList>
    </citation>
    <scope>NUCLEOTIDE SEQUENCE</scope>
    <source>
        <strain evidence="10">Stoneville</strain>
        <tissue evidence="10">Whole head</tissue>
    </source>
</reference>
<keyword evidence="7" id="KW-0539">Nucleus</keyword>
<evidence type="ECO:0000256" key="4">
    <source>
        <dbReference type="ARBA" id="ARBA00022833"/>
    </source>
</evidence>
<feature type="domain" description="BED-type" evidence="9">
    <location>
        <begin position="216"/>
        <end position="257"/>
    </location>
</feature>
<reference evidence="10" key="1">
    <citation type="journal article" date="2020" name="J Insects Food Feed">
        <title>The yellow mealworm (Tenebrio molitor) genome: a resource for the emerging insects as food and feed industry.</title>
        <authorList>
            <person name="Eriksson T."/>
            <person name="Andere A."/>
            <person name="Kelstrup H."/>
            <person name="Emery V."/>
            <person name="Picard C."/>
        </authorList>
    </citation>
    <scope>NUCLEOTIDE SEQUENCE</scope>
    <source>
        <strain evidence="10">Stoneville</strain>
        <tissue evidence="10">Whole head</tissue>
    </source>
</reference>
<name>A0A8J6HA66_TENMO</name>
<dbReference type="GO" id="GO:0003677">
    <property type="term" value="F:DNA binding"/>
    <property type="evidence" value="ECO:0007669"/>
    <property type="project" value="InterPro"/>
</dbReference>
<dbReference type="InterPro" id="IPR012337">
    <property type="entry name" value="RNaseH-like_sf"/>
</dbReference>
<dbReference type="Pfam" id="PF02892">
    <property type="entry name" value="zf-BED"/>
    <property type="match status" value="1"/>
</dbReference>
<evidence type="ECO:0000313" key="11">
    <source>
        <dbReference type="Proteomes" id="UP000719412"/>
    </source>
</evidence>
<keyword evidence="6" id="KW-0804">Transcription</keyword>
<keyword evidence="3 8" id="KW-0863">Zinc-finger</keyword>
<evidence type="ECO:0000256" key="5">
    <source>
        <dbReference type="ARBA" id="ARBA00023015"/>
    </source>
</evidence>
<dbReference type="PROSITE" id="PS50808">
    <property type="entry name" value="ZF_BED"/>
    <property type="match status" value="1"/>
</dbReference>
<dbReference type="Proteomes" id="UP000719412">
    <property type="component" value="Unassembled WGS sequence"/>
</dbReference>
<dbReference type="GO" id="GO:0008270">
    <property type="term" value="F:zinc ion binding"/>
    <property type="evidence" value="ECO:0007669"/>
    <property type="project" value="UniProtKB-KW"/>
</dbReference>
<comment type="subcellular location">
    <subcellularLocation>
        <location evidence="1">Nucleus</location>
    </subcellularLocation>
</comment>
<dbReference type="PANTHER" id="PTHR46481:SF10">
    <property type="entry name" value="ZINC FINGER BED DOMAIN-CONTAINING PROTEIN 39"/>
    <property type="match status" value="1"/>
</dbReference>
<evidence type="ECO:0000259" key="9">
    <source>
        <dbReference type="PROSITE" id="PS50808"/>
    </source>
</evidence>